<evidence type="ECO:0000313" key="7">
    <source>
        <dbReference type="EMBL" id="GAA5170442.1"/>
    </source>
</evidence>
<name>A0ABP9R1G7_9RHOO</name>
<dbReference type="InterPro" id="IPR036038">
    <property type="entry name" value="Aminotransferase-like"/>
</dbReference>
<dbReference type="InterPro" id="IPR043131">
    <property type="entry name" value="BCAT-like_N"/>
</dbReference>
<dbReference type="SUPFAM" id="SSF56322">
    <property type="entry name" value="ADC synthase"/>
    <property type="match status" value="1"/>
</dbReference>
<protein>
    <submittedName>
        <fullName evidence="7">Aminodeoxychorismate synthase component I</fullName>
    </submittedName>
</protein>
<keyword evidence="8" id="KW-1185">Reference proteome</keyword>
<gene>
    <name evidence="7" type="primary">pabB</name>
    <name evidence="7" type="ORF">GCM10025770_33380</name>
</gene>
<sequence>MFEDNLGSPARARLLHGHLLTLDCPLANDAPTFFDAIDAQTARGRWVALIANYELASAFEPRLSDHRDTATPAPLARALVFEHNRTLEGDALADWWQQALDQLSGQQREAGLLHLAPQWQADEHATRVSRILDYIRAGDCYQANLTFPLTGQSFGHPLALYAQLRERQPVQHGALIHDGQNWLLSRSPERFFTRHGDTLSCRPMKGTAPRAADATEDAAIASSLQGSEKNRAENLMIVDLIRNDLGRLAPAGKVSVSSLFALETYATVHQLTSTVEASGVTASTAETFRALFPCGSVTGAPKLRAMQIIDELEAGPRGAYCGAIGWLAPDGDADFNVPIRTLLIDAQGHARLDVGSGIVADSDPAAEYDECLTKARFVRDDGLQLIETLRCEVGPQIRYPMLPGHIARLEKSARTLGIPFSKSAILATLAAQAATLQHGTYRMRLTLARDGRCEASSTVLAPLPPVLTVTIASERLDPDDLRLQHKTTARRFYDTALERTIAAGHFDLLFFNTRDELCEGARSNVFIERNGVLLTPPLSSGLLPGVLRAQLIAEGRAQEGVLTRKDLDTAEKLFVGNALRGLMAVRLIA</sequence>
<dbReference type="InterPro" id="IPR001544">
    <property type="entry name" value="Aminotrans_IV"/>
</dbReference>
<comment type="cofactor">
    <cofactor evidence="1 5">
        <name>pyridoxal 5'-phosphate</name>
        <dbReference type="ChEBI" id="CHEBI:597326"/>
    </cofactor>
</comment>
<dbReference type="SUPFAM" id="SSF56752">
    <property type="entry name" value="D-aminoacid aminotransferase-like PLP-dependent enzymes"/>
    <property type="match status" value="1"/>
</dbReference>
<dbReference type="Gene3D" id="3.60.120.10">
    <property type="entry name" value="Anthranilate synthase"/>
    <property type="match status" value="1"/>
</dbReference>
<comment type="similarity">
    <text evidence="2 4">Belongs to the class-IV pyridoxal-phosphate-dependent aminotransferase family.</text>
</comment>
<dbReference type="InterPro" id="IPR019999">
    <property type="entry name" value="Anth_synth_I-like"/>
</dbReference>
<evidence type="ECO:0000256" key="4">
    <source>
        <dbReference type="RuleBase" id="RU004106"/>
    </source>
</evidence>
<dbReference type="Pfam" id="PF01063">
    <property type="entry name" value="Aminotran_4"/>
    <property type="match status" value="1"/>
</dbReference>
<comment type="caution">
    <text evidence="7">The sequence shown here is derived from an EMBL/GenBank/DDBJ whole genome shotgun (WGS) entry which is preliminary data.</text>
</comment>
<dbReference type="PANTHER" id="PTHR11236:SF50">
    <property type="entry name" value="AMINODEOXYCHORISMATE SYNTHASE COMPONENT 1"/>
    <property type="match status" value="1"/>
</dbReference>
<dbReference type="PANTHER" id="PTHR11236">
    <property type="entry name" value="AMINOBENZOATE/ANTHRANILATE SYNTHASE"/>
    <property type="match status" value="1"/>
</dbReference>
<dbReference type="InterPro" id="IPR005801">
    <property type="entry name" value="ADC_synthase"/>
</dbReference>
<dbReference type="Gene3D" id="3.20.10.10">
    <property type="entry name" value="D-amino Acid Aminotransferase, subunit A, domain 2"/>
    <property type="match status" value="1"/>
</dbReference>
<dbReference type="InterPro" id="IPR043132">
    <property type="entry name" value="BCAT-like_C"/>
</dbReference>
<accession>A0ABP9R1G7</accession>
<evidence type="ECO:0000256" key="1">
    <source>
        <dbReference type="ARBA" id="ARBA00001933"/>
    </source>
</evidence>
<dbReference type="PRINTS" id="PR00095">
    <property type="entry name" value="ANTSNTHASEI"/>
</dbReference>
<organism evidence="7 8">
    <name type="scientific">Viridibacterium curvum</name>
    <dbReference type="NCBI Taxonomy" id="1101404"/>
    <lineage>
        <taxon>Bacteria</taxon>
        <taxon>Pseudomonadati</taxon>
        <taxon>Pseudomonadota</taxon>
        <taxon>Betaproteobacteria</taxon>
        <taxon>Rhodocyclales</taxon>
        <taxon>Rhodocyclaceae</taxon>
        <taxon>Viridibacterium</taxon>
    </lineage>
</organism>
<evidence type="ECO:0000259" key="6">
    <source>
        <dbReference type="Pfam" id="PF00425"/>
    </source>
</evidence>
<dbReference type="EMBL" id="BAABLD010000017">
    <property type="protein sequence ID" value="GAA5170442.1"/>
    <property type="molecule type" value="Genomic_DNA"/>
</dbReference>
<feature type="domain" description="Chorismate-utilising enzyme C-terminal" evidence="6">
    <location>
        <begin position="122"/>
        <end position="374"/>
    </location>
</feature>
<proteinExistence type="inferred from homology"/>
<dbReference type="InterPro" id="IPR005802">
    <property type="entry name" value="ADC_synth_comp_1"/>
</dbReference>
<evidence type="ECO:0000256" key="2">
    <source>
        <dbReference type="ARBA" id="ARBA00009320"/>
    </source>
</evidence>
<evidence type="ECO:0000256" key="5">
    <source>
        <dbReference type="RuleBase" id="RU004516"/>
    </source>
</evidence>
<dbReference type="PROSITE" id="PS00770">
    <property type="entry name" value="AA_TRANSFER_CLASS_4"/>
    <property type="match status" value="1"/>
</dbReference>
<dbReference type="Gene3D" id="3.30.470.10">
    <property type="match status" value="1"/>
</dbReference>
<keyword evidence="3 5" id="KW-0663">Pyridoxal phosphate</keyword>
<dbReference type="Pfam" id="PF00425">
    <property type="entry name" value="Chorismate_bind"/>
    <property type="match status" value="1"/>
</dbReference>
<dbReference type="NCBIfam" id="TIGR00553">
    <property type="entry name" value="pabB"/>
    <property type="match status" value="1"/>
</dbReference>
<evidence type="ECO:0000313" key="8">
    <source>
        <dbReference type="Proteomes" id="UP001500547"/>
    </source>
</evidence>
<evidence type="ECO:0000256" key="3">
    <source>
        <dbReference type="ARBA" id="ARBA00022898"/>
    </source>
</evidence>
<reference evidence="8" key="1">
    <citation type="journal article" date="2019" name="Int. J. Syst. Evol. Microbiol.">
        <title>The Global Catalogue of Microorganisms (GCM) 10K type strain sequencing project: providing services to taxonomists for standard genome sequencing and annotation.</title>
        <authorList>
            <consortium name="The Broad Institute Genomics Platform"/>
            <consortium name="The Broad Institute Genome Sequencing Center for Infectious Disease"/>
            <person name="Wu L."/>
            <person name="Ma J."/>
        </authorList>
    </citation>
    <scope>NUCLEOTIDE SEQUENCE [LARGE SCALE GENOMIC DNA]</scope>
    <source>
        <strain evidence="8">JCM 18715</strain>
    </source>
</reference>
<dbReference type="InterPro" id="IPR018300">
    <property type="entry name" value="Aminotrans_IV_CS"/>
</dbReference>
<dbReference type="Proteomes" id="UP001500547">
    <property type="component" value="Unassembled WGS sequence"/>
</dbReference>
<dbReference type="InterPro" id="IPR015890">
    <property type="entry name" value="Chorismate_C"/>
</dbReference>